<proteinExistence type="inferred from homology"/>
<comment type="subunit">
    <text evidence="7">Monomer.</text>
</comment>
<comment type="similarity">
    <text evidence="5 7 9">Belongs to the PTH family.</text>
</comment>
<evidence type="ECO:0000256" key="3">
    <source>
        <dbReference type="ARBA" id="ARBA00022801"/>
    </source>
</evidence>
<accession>A0ABP9CH45</accession>
<dbReference type="PROSITE" id="PS01196">
    <property type="entry name" value="PEPT_TRNA_HYDROL_2"/>
    <property type="match status" value="1"/>
</dbReference>
<feature type="binding site" evidence="7">
    <location>
        <position position="35"/>
    </location>
    <ligand>
        <name>tRNA</name>
        <dbReference type="ChEBI" id="CHEBI:17843"/>
    </ligand>
</feature>
<comment type="function">
    <text evidence="7">Catalyzes the release of premature peptidyl moieties from peptidyl-tRNA molecules trapped in stalled 50S ribosomal subunits, and thus maintains levels of free tRNAs and 50S ribosomes.</text>
</comment>
<dbReference type="InterPro" id="IPR001328">
    <property type="entry name" value="Pept_tRNA_hydro"/>
</dbReference>
<keyword evidence="7" id="KW-0963">Cytoplasm</keyword>
<organism evidence="10 11">
    <name type="scientific">Tomitella cavernea</name>
    <dbReference type="NCBI Taxonomy" id="1387982"/>
    <lineage>
        <taxon>Bacteria</taxon>
        <taxon>Bacillati</taxon>
        <taxon>Actinomycetota</taxon>
        <taxon>Actinomycetes</taxon>
        <taxon>Mycobacteriales</taxon>
        <taxon>Tomitella</taxon>
    </lineage>
</organism>
<feature type="active site" description="Proton acceptor" evidence="7">
    <location>
        <position position="40"/>
    </location>
</feature>
<reference evidence="11" key="1">
    <citation type="journal article" date="2019" name="Int. J. Syst. Evol. Microbiol.">
        <title>The Global Catalogue of Microorganisms (GCM) 10K type strain sequencing project: providing services to taxonomists for standard genome sequencing and annotation.</title>
        <authorList>
            <consortium name="The Broad Institute Genomics Platform"/>
            <consortium name="The Broad Institute Genome Sequencing Center for Infectious Disease"/>
            <person name="Wu L."/>
            <person name="Ma J."/>
        </authorList>
    </citation>
    <scope>NUCLEOTIDE SEQUENCE [LARGE SCALE GENOMIC DNA]</scope>
    <source>
        <strain evidence="11">JCM 18542</strain>
    </source>
</reference>
<dbReference type="Proteomes" id="UP001500839">
    <property type="component" value="Unassembled WGS sequence"/>
</dbReference>
<comment type="function">
    <text evidence="7">Hydrolyzes ribosome-free peptidyl-tRNAs (with 1 or more amino acids incorporated), which drop off the ribosome during protein synthesis, or as a result of ribosome stalling.</text>
</comment>
<dbReference type="EMBL" id="BAABKQ010000001">
    <property type="protein sequence ID" value="GAA4811142.1"/>
    <property type="molecule type" value="Genomic_DNA"/>
</dbReference>
<gene>
    <name evidence="7 10" type="primary">pth</name>
    <name evidence="10" type="ORF">GCM10023353_14590</name>
</gene>
<name>A0ABP9CH45_9ACTN</name>
<feature type="binding site" evidence="7">
    <location>
        <position position="88"/>
    </location>
    <ligand>
        <name>tRNA</name>
        <dbReference type="ChEBI" id="CHEBI:17843"/>
    </ligand>
</feature>
<evidence type="ECO:0000256" key="9">
    <source>
        <dbReference type="RuleBase" id="RU004320"/>
    </source>
</evidence>
<comment type="caution">
    <text evidence="10">The sequence shown here is derived from an EMBL/GenBank/DDBJ whole genome shotgun (WGS) entry which is preliminary data.</text>
</comment>
<evidence type="ECO:0000256" key="5">
    <source>
        <dbReference type="ARBA" id="ARBA00038063"/>
    </source>
</evidence>
<protein>
    <recommendedName>
        <fullName evidence="6 7">Peptidyl-tRNA hydrolase</fullName>
        <shortName evidence="7">Pth</shortName>
        <ecNumber evidence="1 7">3.1.1.29</ecNumber>
    </recommendedName>
</protein>
<evidence type="ECO:0000256" key="8">
    <source>
        <dbReference type="RuleBase" id="RU000673"/>
    </source>
</evidence>
<dbReference type="CDD" id="cd00462">
    <property type="entry name" value="PTH"/>
    <property type="match status" value="1"/>
</dbReference>
<evidence type="ECO:0000256" key="7">
    <source>
        <dbReference type="HAMAP-Rule" id="MF_00083"/>
    </source>
</evidence>
<evidence type="ECO:0000313" key="11">
    <source>
        <dbReference type="Proteomes" id="UP001500839"/>
    </source>
</evidence>
<dbReference type="PROSITE" id="PS01195">
    <property type="entry name" value="PEPT_TRNA_HYDROL_1"/>
    <property type="match status" value="1"/>
</dbReference>
<dbReference type="EC" id="3.1.1.29" evidence="1 7"/>
<dbReference type="NCBIfam" id="TIGR00447">
    <property type="entry name" value="pth"/>
    <property type="match status" value="1"/>
</dbReference>
<feature type="site" description="Stabilizes the basic form of H active site to accept a proton" evidence="7">
    <location>
        <position position="113"/>
    </location>
</feature>
<evidence type="ECO:0000256" key="2">
    <source>
        <dbReference type="ARBA" id="ARBA00022555"/>
    </source>
</evidence>
<keyword evidence="11" id="KW-1185">Reference proteome</keyword>
<comment type="catalytic activity">
    <reaction evidence="7 8">
        <text>an N-acyl-L-alpha-aminoacyl-tRNA + H2O = an N-acyl-L-amino acid + a tRNA + H(+)</text>
        <dbReference type="Rhea" id="RHEA:54448"/>
        <dbReference type="Rhea" id="RHEA-COMP:10123"/>
        <dbReference type="Rhea" id="RHEA-COMP:13883"/>
        <dbReference type="ChEBI" id="CHEBI:15377"/>
        <dbReference type="ChEBI" id="CHEBI:15378"/>
        <dbReference type="ChEBI" id="CHEBI:59874"/>
        <dbReference type="ChEBI" id="CHEBI:78442"/>
        <dbReference type="ChEBI" id="CHEBI:138191"/>
        <dbReference type="EC" id="3.1.1.29"/>
    </reaction>
</comment>
<dbReference type="SUPFAM" id="SSF53178">
    <property type="entry name" value="Peptidyl-tRNA hydrolase-like"/>
    <property type="match status" value="1"/>
</dbReference>
<dbReference type="Gene3D" id="3.40.50.1470">
    <property type="entry name" value="Peptidyl-tRNA hydrolase"/>
    <property type="match status" value="1"/>
</dbReference>
<evidence type="ECO:0000256" key="4">
    <source>
        <dbReference type="ARBA" id="ARBA00022884"/>
    </source>
</evidence>
<keyword evidence="4 7" id="KW-0694">RNA-binding</keyword>
<sequence>MMPPVNTPGPALADLDGSDTRPLVIAGLGNPGPEYERTRHNIGFLVADVLADRMSARFTVHKRSGAQIAQGRLAGRPVTVVKPRAFMNVSGRQVASAAKFFSVPADRILVVHDELDLDFGTVRVKSGGGEGGHNGLRSVTSSLGTRDYLRVRAGIGRPPGRMDPASYVLKPFSAAERKELGVFCEEAADAAELVAERGLGFAQNRLHGA</sequence>
<dbReference type="HAMAP" id="MF_00083">
    <property type="entry name" value="Pept_tRNA_hydro_bact"/>
    <property type="match status" value="1"/>
</dbReference>
<dbReference type="Pfam" id="PF01195">
    <property type="entry name" value="Pept_tRNA_hydro"/>
    <property type="match status" value="1"/>
</dbReference>
<dbReference type="PANTHER" id="PTHR17224:SF1">
    <property type="entry name" value="PEPTIDYL-TRNA HYDROLASE"/>
    <property type="match status" value="1"/>
</dbReference>
<keyword evidence="2 7" id="KW-0820">tRNA-binding</keyword>
<dbReference type="InterPro" id="IPR036416">
    <property type="entry name" value="Pept_tRNA_hydro_sf"/>
</dbReference>
<feature type="binding site" evidence="7">
    <location>
        <position position="86"/>
    </location>
    <ligand>
        <name>tRNA</name>
        <dbReference type="ChEBI" id="CHEBI:17843"/>
    </ligand>
</feature>
<dbReference type="PANTHER" id="PTHR17224">
    <property type="entry name" value="PEPTIDYL-TRNA HYDROLASE"/>
    <property type="match status" value="1"/>
</dbReference>
<evidence type="ECO:0000256" key="6">
    <source>
        <dbReference type="ARBA" id="ARBA00050038"/>
    </source>
</evidence>
<evidence type="ECO:0000313" key="10">
    <source>
        <dbReference type="EMBL" id="GAA4811142.1"/>
    </source>
</evidence>
<evidence type="ECO:0000256" key="1">
    <source>
        <dbReference type="ARBA" id="ARBA00013260"/>
    </source>
</evidence>
<feature type="binding site" evidence="7">
    <location>
        <position position="134"/>
    </location>
    <ligand>
        <name>tRNA</name>
        <dbReference type="ChEBI" id="CHEBI:17843"/>
    </ligand>
</feature>
<feature type="site" description="Discriminates between blocked and unblocked aminoacyl-tRNA" evidence="7">
    <location>
        <position position="30"/>
    </location>
</feature>
<comment type="subcellular location">
    <subcellularLocation>
        <location evidence="7">Cytoplasm</location>
    </subcellularLocation>
</comment>
<dbReference type="InterPro" id="IPR018171">
    <property type="entry name" value="Pept_tRNA_hydro_CS"/>
</dbReference>
<dbReference type="GO" id="GO:0016787">
    <property type="term" value="F:hydrolase activity"/>
    <property type="evidence" value="ECO:0007669"/>
    <property type="project" value="UniProtKB-KW"/>
</dbReference>
<keyword evidence="3 7" id="KW-0378">Hydrolase</keyword>